<dbReference type="STRING" id="436010.A0A167TCG6"/>
<sequence>MVHWLITSDTITLAHTEKLLLVIKTALRTLDIFCVRILGRLSVASTEGSVVHRELKAEDLVISIDDPVGRGLMDLAVELLVAYGPPGFMAALSLPGDIEGRIGWICTNPPPPTCAVIIISLCDLLADASINVTEPSIQIVGSQQVHVYPTFSEGQNPDRSADFIWDYVLLIQGIKRPVSADVAFQWLLDELFASLGEQPNSNGIHWVTLALIAAQKDDGEIEKELNIHFVVTSPHPMELLQAICDVIKKTASGTPLKVWHAWPGVLRDSTETRSEVLAQLQMVTTAIAAGPLKKAMTTGGVKDSLSAPVINKLLHIGKTLRRATEERKAVPVLTVNHTLAEELSKYNAWIHTRTHPLNLLGVVKYFWAQTMWVLERNGHFATFPAHLNSLSRAGLKIPSIMADYMCRYLLMAIGLDATL</sequence>
<proteinExistence type="predicted"/>
<accession>A0A167TCG6</accession>
<organism evidence="1 2">
    <name type="scientific">Athelia psychrophila</name>
    <dbReference type="NCBI Taxonomy" id="1759441"/>
    <lineage>
        <taxon>Eukaryota</taxon>
        <taxon>Fungi</taxon>
        <taxon>Dikarya</taxon>
        <taxon>Basidiomycota</taxon>
        <taxon>Agaricomycotina</taxon>
        <taxon>Agaricomycetes</taxon>
        <taxon>Agaricomycetidae</taxon>
        <taxon>Atheliales</taxon>
        <taxon>Atheliaceae</taxon>
        <taxon>Athelia</taxon>
    </lineage>
</organism>
<name>A0A167TCG6_9AGAM</name>
<dbReference type="AlphaFoldDB" id="A0A167TCG6"/>
<protein>
    <submittedName>
        <fullName evidence="1">Uncharacterized protein</fullName>
    </submittedName>
</protein>
<keyword evidence="2" id="KW-1185">Reference proteome</keyword>
<dbReference type="OrthoDB" id="2506088at2759"/>
<dbReference type="Proteomes" id="UP000076532">
    <property type="component" value="Unassembled WGS sequence"/>
</dbReference>
<gene>
    <name evidence="1" type="ORF">FIBSPDRAFT_905533</name>
</gene>
<evidence type="ECO:0000313" key="1">
    <source>
        <dbReference type="EMBL" id="KZP02794.1"/>
    </source>
</evidence>
<evidence type="ECO:0000313" key="2">
    <source>
        <dbReference type="Proteomes" id="UP000076532"/>
    </source>
</evidence>
<reference evidence="1 2" key="1">
    <citation type="journal article" date="2016" name="Mol. Biol. Evol.">
        <title>Comparative Genomics of Early-Diverging Mushroom-Forming Fungi Provides Insights into the Origins of Lignocellulose Decay Capabilities.</title>
        <authorList>
            <person name="Nagy L.G."/>
            <person name="Riley R."/>
            <person name="Tritt A."/>
            <person name="Adam C."/>
            <person name="Daum C."/>
            <person name="Floudas D."/>
            <person name="Sun H."/>
            <person name="Yadav J.S."/>
            <person name="Pangilinan J."/>
            <person name="Larsson K.H."/>
            <person name="Matsuura K."/>
            <person name="Barry K."/>
            <person name="Labutti K."/>
            <person name="Kuo R."/>
            <person name="Ohm R.A."/>
            <person name="Bhattacharya S.S."/>
            <person name="Shirouzu T."/>
            <person name="Yoshinaga Y."/>
            <person name="Martin F.M."/>
            <person name="Grigoriev I.V."/>
            <person name="Hibbett D.S."/>
        </authorList>
    </citation>
    <scope>NUCLEOTIDE SEQUENCE [LARGE SCALE GENOMIC DNA]</scope>
    <source>
        <strain evidence="1 2">CBS 109695</strain>
    </source>
</reference>
<dbReference type="EMBL" id="KV418303">
    <property type="protein sequence ID" value="KZP02794.1"/>
    <property type="molecule type" value="Genomic_DNA"/>
</dbReference>